<evidence type="ECO:0000313" key="3">
    <source>
        <dbReference type="Proteomes" id="UP000489600"/>
    </source>
</evidence>
<reference evidence="2" key="1">
    <citation type="submission" date="2019-07" db="EMBL/GenBank/DDBJ databases">
        <authorList>
            <person name="Dittberner H."/>
        </authorList>
    </citation>
    <scope>NUCLEOTIDE SEQUENCE [LARGE SCALE GENOMIC DNA]</scope>
</reference>
<dbReference type="InterPro" id="IPR005174">
    <property type="entry name" value="KIB1-4_b-propeller"/>
</dbReference>
<feature type="domain" description="KIB1-4 beta-propeller" evidence="1">
    <location>
        <begin position="11"/>
        <end position="143"/>
    </location>
</feature>
<dbReference type="Pfam" id="PF03478">
    <property type="entry name" value="Beta-prop_KIB1-4"/>
    <property type="match status" value="2"/>
</dbReference>
<evidence type="ECO:0000259" key="1">
    <source>
        <dbReference type="Pfam" id="PF03478"/>
    </source>
</evidence>
<feature type="domain" description="KIB1-4 beta-propeller" evidence="1">
    <location>
        <begin position="161"/>
        <end position="263"/>
    </location>
</feature>
<dbReference type="Proteomes" id="UP000489600">
    <property type="component" value="Unassembled WGS sequence"/>
</dbReference>
<name>A0A565CUB5_9BRAS</name>
<accession>A0A565CUB5</accession>
<comment type="caution">
    <text evidence="2">The sequence shown here is derived from an EMBL/GenBank/DDBJ whole genome shotgun (WGS) entry which is preliminary data.</text>
</comment>
<gene>
    <name evidence="2" type="ORF">ANE_LOCUS27621</name>
</gene>
<keyword evidence="3" id="KW-1185">Reference proteome</keyword>
<proteinExistence type="predicted"/>
<dbReference type="PANTHER" id="PTHR44259:SF73">
    <property type="entry name" value="F-BOX PROTEIN (DUF295)"/>
    <property type="match status" value="1"/>
</dbReference>
<protein>
    <recommendedName>
        <fullName evidence="1">KIB1-4 beta-propeller domain-containing protein</fullName>
    </recommendedName>
</protein>
<dbReference type="InterPro" id="IPR050942">
    <property type="entry name" value="F-box_BR-signaling"/>
</dbReference>
<dbReference type="AlphaFoldDB" id="A0A565CUB5"/>
<dbReference type="EMBL" id="CABITT030000008">
    <property type="protein sequence ID" value="VVB17177.1"/>
    <property type="molecule type" value="Genomic_DNA"/>
</dbReference>
<sequence length="289" mass="33439">MLFPEDNDCVLYNPDEDRVYKPTKPDFSGFRFLANSGKWFLVVDPGLNLFIIDLFSEKKIHLPPLESIKGARIRLEREGDKELMEKLFSGRPCRPRTAEELRGVLWVDQDKQELEYVVVWRFDSSHYVGFCKNGYDHHRGTPTHTGLDMTSIHRELKGLVDMNIAVTTSGDVLLVLTLAYEDSASTRHRIFHLFKRDPTIEVNYYYCNLVEVDSLGDEALFLDSEITVPADETLGIEPNSIYFTRDDRVCRKERRCLDICVYNLETKTLKHLPGLSKLNIKDAIWFLPS</sequence>
<evidence type="ECO:0000313" key="2">
    <source>
        <dbReference type="EMBL" id="VVB17177.1"/>
    </source>
</evidence>
<dbReference type="PANTHER" id="PTHR44259">
    <property type="entry name" value="OS07G0183000 PROTEIN-RELATED"/>
    <property type="match status" value="1"/>
</dbReference>
<dbReference type="OrthoDB" id="642536at2759"/>
<organism evidence="2 3">
    <name type="scientific">Arabis nemorensis</name>
    <dbReference type="NCBI Taxonomy" id="586526"/>
    <lineage>
        <taxon>Eukaryota</taxon>
        <taxon>Viridiplantae</taxon>
        <taxon>Streptophyta</taxon>
        <taxon>Embryophyta</taxon>
        <taxon>Tracheophyta</taxon>
        <taxon>Spermatophyta</taxon>
        <taxon>Magnoliopsida</taxon>
        <taxon>eudicotyledons</taxon>
        <taxon>Gunneridae</taxon>
        <taxon>Pentapetalae</taxon>
        <taxon>rosids</taxon>
        <taxon>malvids</taxon>
        <taxon>Brassicales</taxon>
        <taxon>Brassicaceae</taxon>
        <taxon>Arabideae</taxon>
        <taxon>Arabis</taxon>
    </lineage>
</organism>